<dbReference type="Proteomes" id="UP000032141">
    <property type="component" value="Chromosome C5"/>
</dbReference>
<dbReference type="GO" id="GO:0005634">
    <property type="term" value="C:nucleus"/>
    <property type="evidence" value="ECO:0007669"/>
    <property type="project" value="UniProtKB-SubCell"/>
</dbReference>
<dbReference type="InterPro" id="IPR003340">
    <property type="entry name" value="B3_DNA-bd"/>
</dbReference>
<evidence type="ECO:0000256" key="2">
    <source>
        <dbReference type="ARBA" id="ARBA00023015"/>
    </source>
</evidence>
<evidence type="ECO:0000256" key="1">
    <source>
        <dbReference type="ARBA" id="ARBA00004123"/>
    </source>
</evidence>
<proteinExistence type="predicted"/>
<reference evidence="7" key="2">
    <citation type="submission" date="2015-03" db="UniProtKB">
        <authorList>
            <consortium name="EnsemblPlants"/>
        </authorList>
    </citation>
    <scope>IDENTIFICATION</scope>
</reference>
<dbReference type="PROSITE" id="PS50863">
    <property type="entry name" value="B3"/>
    <property type="match status" value="1"/>
</dbReference>
<feature type="domain" description="TF-B3" evidence="6">
    <location>
        <begin position="1"/>
        <end position="61"/>
    </location>
</feature>
<sequence length="239" mass="28513">MRQWKFRYCYWTSSQSFVFTSGWKRFVKEKNLKERDVIVFYRCDLVGQSNNFLMIHVQYSSEGEVKTENFVNPKLKEEETKSVENKGGFMLFGDRKDSENLGSTIEEHRPCHFRSSTIGGVTKVKHRDKLERVDCTYRCYYHQARVFYPHGRVHYLPIRKEVGPQDTEEELNRLRYTLLEADLGCNTDSKILMWPLFRELQEGFGSKLFEDECDELLVESQELLQRVEIKLGRFQEFKK</sequence>
<dbReference type="Pfam" id="PF02362">
    <property type="entry name" value="B3"/>
    <property type="match status" value="1"/>
</dbReference>
<dbReference type="PANTHER" id="PTHR31140:SF89">
    <property type="entry name" value="GENOME ASSEMBLY, CHROMOSOME: A05"/>
    <property type="match status" value="1"/>
</dbReference>
<evidence type="ECO:0000259" key="6">
    <source>
        <dbReference type="PROSITE" id="PS50863"/>
    </source>
</evidence>
<dbReference type="EnsemblPlants" id="Bo5g080060.1">
    <property type="protein sequence ID" value="Bo5g080060.1"/>
    <property type="gene ID" value="Bo5g080060"/>
</dbReference>
<name>A0A0D3CG31_BRAOL</name>
<evidence type="ECO:0000313" key="7">
    <source>
        <dbReference type="EnsemblPlants" id="Bo5g080060.1"/>
    </source>
</evidence>
<keyword evidence="5" id="KW-0539">Nucleus</keyword>
<organism evidence="7 8">
    <name type="scientific">Brassica oleracea var. oleracea</name>
    <dbReference type="NCBI Taxonomy" id="109376"/>
    <lineage>
        <taxon>Eukaryota</taxon>
        <taxon>Viridiplantae</taxon>
        <taxon>Streptophyta</taxon>
        <taxon>Embryophyta</taxon>
        <taxon>Tracheophyta</taxon>
        <taxon>Spermatophyta</taxon>
        <taxon>Magnoliopsida</taxon>
        <taxon>eudicotyledons</taxon>
        <taxon>Gunneridae</taxon>
        <taxon>Pentapetalae</taxon>
        <taxon>rosids</taxon>
        <taxon>malvids</taxon>
        <taxon>Brassicales</taxon>
        <taxon>Brassicaceae</taxon>
        <taxon>Brassiceae</taxon>
        <taxon>Brassica</taxon>
    </lineage>
</organism>
<dbReference type="HOGENOM" id="CLU_1162543_0_0_1"/>
<evidence type="ECO:0000256" key="4">
    <source>
        <dbReference type="ARBA" id="ARBA00023163"/>
    </source>
</evidence>
<evidence type="ECO:0000256" key="3">
    <source>
        <dbReference type="ARBA" id="ARBA00023125"/>
    </source>
</evidence>
<dbReference type="STRING" id="109376.A0A0D3CG31"/>
<comment type="subcellular location">
    <subcellularLocation>
        <location evidence="1">Nucleus</location>
    </subcellularLocation>
</comment>
<dbReference type="Gramene" id="Bo5g080060.1">
    <property type="protein sequence ID" value="Bo5g080060.1"/>
    <property type="gene ID" value="Bo5g080060"/>
</dbReference>
<keyword evidence="4" id="KW-0804">Transcription</keyword>
<dbReference type="PANTHER" id="PTHR31140">
    <property type="entry name" value="B3 DOMAIN-CONTAINING TRANSCRIPTION FACTOR ABI3"/>
    <property type="match status" value="1"/>
</dbReference>
<accession>A0A0D3CG31</accession>
<protein>
    <recommendedName>
        <fullName evidence="6">TF-B3 domain-containing protein</fullName>
    </recommendedName>
</protein>
<dbReference type="SUPFAM" id="SSF101936">
    <property type="entry name" value="DNA-binding pseudobarrel domain"/>
    <property type="match status" value="1"/>
</dbReference>
<dbReference type="CDD" id="cd10017">
    <property type="entry name" value="B3_DNA"/>
    <property type="match status" value="1"/>
</dbReference>
<keyword evidence="8" id="KW-1185">Reference proteome</keyword>
<dbReference type="Gene3D" id="2.40.330.10">
    <property type="entry name" value="DNA-binding pseudobarrel domain"/>
    <property type="match status" value="1"/>
</dbReference>
<dbReference type="AlphaFoldDB" id="A0A0D3CG31"/>
<evidence type="ECO:0000313" key="8">
    <source>
        <dbReference type="Proteomes" id="UP000032141"/>
    </source>
</evidence>
<dbReference type="InterPro" id="IPR015300">
    <property type="entry name" value="DNA-bd_pseudobarrel_sf"/>
</dbReference>
<dbReference type="GO" id="GO:0003700">
    <property type="term" value="F:DNA-binding transcription factor activity"/>
    <property type="evidence" value="ECO:0007669"/>
    <property type="project" value="InterPro"/>
</dbReference>
<evidence type="ECO:0000256" key="5">
    <source>
        <dbReference type="ARBA" id="ARBA00023242"/>
    </source>
</evidence>
<dbReference type="InterPro" id="IPR044800">
    <property type="entry name" value="LEC2-like"/>
</dbReference>
<dbReference type="GO" id="GO:0003677">
    <property type="term" value="F:DNA binding"/>
    <property type="evidence" value="ECO:0007669"/>
    <property type="project" value="UniProtKB-KW"/>
</dbReference>
<keyword evidence="2" id="KW-0805">Transcription regulation</keyword>
<reference evidence="7 8" key="1">
    <citation type="journal article" date="2014" name="Genome Biol.">
        <title>Transcriptome and methylome profiling reveals relics of genome dominance in the mesopolyploid Brassica oleracea.</title>
        <authorList>
            <person name="Parkin I.A."/>
            <person name="Koh C."/>
            <person name="Tang H."/>
            <person name="Robinson S.J."/>
            <person name="Kagale S."/>
            <person name="Clarke W.E."/>
            <person name="Town C.D."/>
            <person name="Nixon J."/>
            <person name="Krishnakumar V."/>
            <person name="Bidwell S.L."/>
            <person name="Denoeud F."/>
            <person name="Belcram H."/>
            <person name="Links M.G."/>
            <person name="Just J."/>
            <person name="Clarke C."/>
            <person name="Bender T."/>
            <person name="Huebert T."/>
            <person name="Mason A.S."/>
            <person name="Pires J.C."/>
            <person name="Barker G."/>
            <person name="Moore J."/>
            <person name="Walley P.G."/>
            <person name="Manoli S."/>
            <person name="Batley J."/>
            <person name="Edwards D."/>
            <person name="Nelson M.N."/>
            <person name="Wang X."/>
            <person name="Paterson A.H."/>
            <person name="King G."/>
            <person name="Bancroft I."/>
            <person name="Chalhoub B."/>
            <person name="Sharpe A.G."/>
        </authorList>
    </citation>
    <scope>NUCLEOTIDE SEQUENCE</scope>
    <source>
        <strain evidence="7 8">cv. TO1000</strain>
    </source>
</reference>
<keyword evidence="3" id="KW-0238">DNA-binding</keyword>